<dbReference type="SMART" id="SM00235">
    <property type="entry name" value="ZnMc"/>
    <property type="match status" value="1"/>
</dbReference>
<evidence type="ECO:0000256" key="5">
    <source>
        <dbReference type="SAM" id="Phobius"/>
    </source>
</evidence>
<protein>
    <submittedName>
        <fullName evidence="7">Peptidase M10 family</fullName>
    </submittedName>
</protein>
<gene>
    <name evidence="7" type="ORF">MCM1_1325</name>
</gene>
<reference evidence="8" key="1">
    <citation type="submission" date="2014-06" db="EMBL/GenBank/DDBJ databases">
        <title>The complete genome sequence of Methanosarcina barkeri CM1.</title>
        <authorList>
            <consortium name="Pastoral Greenhouse Gas Research Consortium"/>
            <person name="Lambie S.C."/>
            <person name="Leahy S.C."/>
            <person name="Kelly W.J."/>
            <person name="Li D."/>
            <person name="Reilly K."/>
            <person name="Attwood G.T."/>
            <person name="Altermann E."/>
        </authorList>
    </citation>
    <scope>NUCLEOTIDE SEQUENCE [LARGE SCALE GENOMIC DNA]</scope>
    <source>
        <strain evidence="8">CM1</strain>
    </source>
</reference>
<dbReference type="Gene3D" id="3.40.390.10">
    <property type="entry name" value="Collagenase (Catalytic Domain)"/>
    <property type="match status" value="1"/>
</dbReference>
<sequence length="219" mass="24634">MHGIRLLFLLLLTVLILPIAPAASEFNYPRIVDHPWDHSPITVYIDNKSVPPHYSPTYYTQVQKALNYWAEGGNGKLDYTPVFKIVDSEKADIRIRWVEDLQKEQGVPPRVAGDAIPYIVNGRFIRVDITLGVGFSQWGKWVPYSDTAMLAIAKHELGHALGLDHSNDKQDIMYPTNEQINNTNPILSKYGSLLLFAIYAILAIAVFLSVSYILGRVAK</sequence>
<keyword evidence="5" id="KW-0472">Membrane</keyword>
<dbReference type="GO" id="GO:0008270">
    <property type="term" value="F:zinc ion binding"/>
    <property type="evidence" value="ECO:0007669"/>
    <property type="project" value="InterPro"/>
</dbReference>
<proteinExistence type="predicted"/>
<keyword evidence="1" id="KW-0645">Protease</keyword>
<dbReference type="InterPro" id="IPR006026">
    <property type="entry name" value="Peptidase_Metallo"/>
</dbReference>
<name>A0A0G3CGZ4_METBA</name>
<dbReference type="Proteomes" id="UP000035331">
    <property type="component" value="Chromosome"/>
</dbReference>
<reference evidence="7 8" key="2">
    <citation type="journal article" date="2015" name="Stand. Genomic Sci.">
        <title>The complete genome sequence of the rumen methanogen Methanosarcina barkeri CM1.</title>
        <authorList>
            <person name="Lambie S.C."/>
            <person name="Kelly W.J."/>
            <person name="Leahy S.C."/>
            <person name="Li D."/>
            <person name="Reilly K."/>
            <person name="McAllister T.A."/>
            <person name="Valle E.R."/>
            <person name="Attwood G.T."/>
            <person name="Altermann E."/>
        </authorList>
    </citation>
    <scope>NUCLEOTIDE SEQUENCE [LARGE SCALE GENOMIC DNA]</scope>
    <source>
        <strain evidence="7 8">CM1</strain>
    </source>
</reference>
<dbReference type="CDD" id="cd04279">
    <property type="entry name" value="ZnMc_MMP_like_1"/>
    <property type="match status" value="1"/>
</dbReference>
<evidence type="ECO:0000256" key="2">
    <source>
        <dbReference type="ARBA" id="ARBA00022723"/>
    </source>
</evidence>
<organism evidence="7 8">
    <name type="scientific">Methanosarcina barkeri CM1</name>
    <dbReference type="NCBI Taxonomy" id="796385"/>
    <lineage>
        <taxon>Archaea</taxon>
        <taxon>Methanobacteriati</taxon>
        <taxon>Methanobacteriota</taxon>
        <taxon>Stenosarchaea group</taxon>
        <taxon>Methanomicrobia</taxon>
        <taxon>Methanosarcinales</taxon>
        <taxon>Methanosarcinaceae</taxon>
        <taxon>Methanosarcina</taxon>
    </lineage>
</organism>
<evidence type="ECO:0000256" key="1">
    <source>
        <dbReference type="ARBA" id="ARBA00022670"/>
    </source>
</evidence>
<dbReference type="GO" id="GO:0006508">
    <property type="term" value="P:proteolysis"/>
    <property type="evidence" value="ECO:0007669"/>
    <property type="project" value="UniProtKB-KW"/>
</dbReference>
<keyword evidence="3" id="KW-0378">Hydrolase</keyword>
<evidence type="ECO:0000259" key="6">
    <source>
        <dbReference type="SMART" id="SM00235"/>
    </source>
</evidence>
<feature type="domain" description="Peptidase metallopeptidase" evidence="6">
    <location>
        <begin position="32"/>
        <end position="201"/>
    </location>
</feature>
<dbReference type="AlphaFoldDB" id="A0A0G3CGZ4"/>
<dbReference type="PATRIC" id="fig|796385.3.peg.1662"/>
<evidence type="ECO:0000256" key="4">
    <source>
        <dbReference type="ARBA" id="ARBA00022833"/>
    </source>
</evidence>
<dbReference type="InterPro" id="IPR001818">
    <property type="entry name" value="Pept_M10_metallopeptidase"/>
</dbReference>
<keyword evidence="5" id="KW-1133">Transmembrane helix</keyword>
<dbReference type="Pfam" id="PF00413">
    <property type="entry name" value="Peptidase_M10"/>
    <property type="match status" value="1"/>
</dbReference>
<feature type="transmembrane region" description="Helical" evidence="5">
    <location>
        <begin position="190"/>
        <end position="214"/>
    </location>
</feature>
<accession>A0A0G3CGZ4</accession>
<dbReference type="InterPro" id="IPR024079">
    <property type="entry name" value="MetalloPept_cat_dom_sf"/>
</dbReference>
<dbReference type="EMBL" id="CP008746">
    <property type="protein sequence ID" value="AKJ38377.1"/>
    <property type="molecule type" value="Genomic_DNA"/>
</dbReference>
<dbReference type="GO" id="GO:0031012">
    <property type="term" value="C:extracellular matrix"/>
    <property type="evidence" value="ECO:0007669"/>
    <property type="project" value="InterPro"/>
</dbReference>
<keyword evidence="5" id="KW-0812">Transmembrane</keyword>
<dbReference type="SUPFAM" id="SSF55486">
    <property type="entry name" value="Metalloproteases ('zincins'), catalytic domain"/>
    <property type="match status" value="1"/>
</dbReference>
<keyword evidence="2" id="KW-0479">Metal-binding</keyword>
<evidence type="ECO:0000256" key="3">
    <source>
        <dbReference type="ARBA" id="ARBA00022801"/>
    </source>
</evidence>
<keyword evidence="4" id="KW-0862">Zinc</keyword>
<dbReference type="GO" id="GO:0004222">
    <property type="term" value="F:metalloendopeptidase activity"/>
    <property type="evidence" value="ECO:0007669"/>
    <property type="project" value="InterPro"/>
</dbReference>
<evidence type="ECO:0000313" key="8">
    <source>
        <dbReference type="Proteomes" id="UP000035331"/>
    </source>
</evidence>
<evidence type="ECO:0000313" key="7">
    <source>
        <dbReference type="EMBL" id="AKJ38377.1"/>
    </source>
</evidence>